<sequence>MILAIIQWYYVWTYISIEKRQNKLYFLISLFPVSTGCCLVAMYCPRTAILVSSLGLLYFLTCLFVLVSLIRHLADGRASLSLMLRQHGKMINFQSPPFCCCMPCLPKILPTEKNLRRLEWIVLQAPIVRALIVLSEVVAVAEKREHAIVWIQFCDVASLASLLMAIFGIHTLARLVSDKLSRYGFMGIFRIVDLSLLFFSAQQPILFENIFLRFGVITCGPLLSPHDNARFICNFVIICELFLLSLLATFLVSPARNNLFDLYHDKSRGLHQTSGSSSTTEETLLTIDA</sequence>
<keyword evidence="7" id="KW-1185">Reference proteome</keyword>
<reference evidence="8" key="1">
    <citation type="submission" date="2022-11" db="UniProtKB">
        <authorList>
            <consortium name="WormBaseParasite"/>
        </authorList>
    </citation>
    <scope>IDENTIFICATION</scope>
</reference>
<organism evidence="7 8">
    <name type="scientific">Acrobeloides nanus</name>
    <dbReference type="NCBI Taxonomy" id="290746"/>
    <lineage>
        <taxon>Eukaryota</taxon>
        <taxon>Metazoa</taxon>
        <taxon>Ecdysozoa</taxon>
        <taxon>Nematoda</taxon>
        <taxon>Chromadorea</taxon>
        <taxon>Rhabditida</taxon>
        <taxon>Tylenchina</taxon>
        <taxon>Cephalobomorpha</taxon>
        <taxon>Cephaloboidea</taxon>
        <taxon>Cephalobidae</taxon>
        <taxon>Acrobeloides</taxon>
    </lineage>
</organism>
<evidence type="ECO:0000313" key="7">
    <source>
        <dbReference type="Proteomes" id="UP000887540"/>
    </source>
</evidence>
<feature type="region of interest" description="Disordered" evidence="5">
    <location>
        <begin position="269"/>
        <end position="289"/>
    </location>
</feature>
<dbReference type="AlphaFoldDB" id="A0A914E946"/>
<dbReference type="PANTHER" id="PTHR23423">
    <property type="entry name" value="ORGANIC SOLUTE TRANSPORTER-RELATED"/>
    <property type="match status" value="1"/>
</dbReference>
<keyword evidence="4 6" id="KW-0472">Membrane</keyword>
<protein>
    <submittedName>
        <fullName evidence="8">Organic solute transporter subunit alpha</fullName>
    </submittedName>
</protein>
<feature type="transmembrane region" description="Helical" evidence="6">
    <location>
        <begin position="231"/>
        <end position="252"/>
    </location>
</feature>
<keyword evidence="3 6" id="KW-1133">Transmembrane helix</keyword>
<evidence type="ECO:0000313" key="8">
    <source>
        <dbReference type="WBParaSite" id="ACRNAN_scaffold6227.g15816.t1"/>
    </source>
</evidence>
<feature type="transmembrane region" description="Helical" evidence="6">
    <location>
        <begin position="24"/>
        <end position="43"/>
    </location>
</feature>
<accession>A0A914E946</accession>
<evidence type="ECO:0000256" key="1">
    <source>
        <dbReference type="ARBA" id="ARBA00004141"/>
    </source>
</evidence>
<evidence type="ECO:0000256" key="3">
    <source>
        <dbReference type="ARBA" id="ARBA00022989"/>
    </source>
</evidence>
<dbReference type="WBParaSite" id="ACRNAN_scaffold6227.g15816.t1">
    <property type="protein sequence ID" value="ACRNAN_scaffold6227.g15816.t1"/>
    <property type="gene ID" value="ACRNAN_scaffold6227.g15816"/>
</dbReference>
<dbReference type="GO" id="GO:0016020">
    <property type="term" value="C:membrane"/>
    <property type="evidence" value="ECO:0007669"/>
    <property type="project" value="UniProtKB-SubCell"/>
</dbReference>
<feature type="transmembrane region" description="Helical" evidence="6">
    <location>
        <begin position="147"/>
        <end position="168"/>
    </location>
</feature>
<dbReference type="Pfam" id="PF03619">
    <property type="entry name" value="Solute_trans_a"/>
    <property type="match status" value="1"/>
</dbReference>
<evidence type="ECO:0000256" key="5">
    <source>
        <dbReference type="SAM" id="MobiDB-lite"/>
    </source>
</evidence>
<dbReference type="InterPro" id="IPR005178">
    <property type="entry name" value="Ostalpha/TMEM184C"/>
</dbReference>
<proteinExistence type="predicted"/>
<keyword evidence="2 6" id="KW-0812">Transmembrane</keyword>
<dbReference type="SMART" id="SM01417">
    <property type="entry name" value="Solute_trans_a"/>
    <property type="match status" value="1"/>
</dbReference>
<comment type="subcellular location">
    <subcellularLocation>
        <location evidence="1">Membrane</location>
        <topology evidence="1">Multi-pass membrane protein</topology>
    </subcellularLocation>
</comment>
<evidence type="ECO:0000256" key="6">
    <source>
        <dbReference type="SAM" id="Phobius"/>
    </source>
</evidence>
<dbReference type="Proteomes" id="UP000887540">
    <property type="component" value="Unplaced"/>
</dbReference>
<evidence type="ECO:0000256" key="4">
    <source>
        <dbReference type="ARBA" id="ARBA00023136"/>
    </source>
</evidence>
<name>A0A914E946_9BILA</name>
<feature type="compositionally biased region" description="Low complexity" evidence="5">
    <location>
        <begin position="273"/>
        <end position="289"/>
    </location>
</feature>
<feature type="transmembrane region" description="Helical" evidence="6">
    <location>
        <begin position="49"/>
        <end position="70"/>
    </location>
</feature>
<evidence type="ECO:0000256" key="2">
    <source>
        <dbReference type="ARBA" id="ARBA00022692"/>
    </source>
</evidence>